<reference evidence="3" key="2">
    <citation type="submission" date="2015-05" db="EMBL/GenBank/DDBJ databases">
        <title>Complete genome sequence of Corynebacterium uterequi DSM 45634, isolated from the uterus of a maiden mare.</title>
        <authorList>
            <person name="Ruckert C."/>
            <person name="Albersmeier A."/>
            <person name="Winkler A."/>
            <person name="Tauch A."/>
        </authorList>
    </citation>
    <scope>NUCLEOTIDE SEQUENCE [LARGE SCALE GENOMIC DNA]</scope>
    <source>
        <strain evidence="3">DSM 45634</strain>
    </source>
</reference>
<organism evidence="2 3">
    <name type="scientific">Corynebacterium uterequi</name>
    <dbReference type="NCBI Taxonomy" id="1072256"/>
    <lineage>
        <taxon>Bacteria</taxon>
        <taxon>Bacillati</taxon>
        <taxon>Actinomycetota</taxon>
        <taxon>Actinomycetes</taxon>
        <taxon>Mycobacteriales</taxon>
        <taxon>Corynebacteriaceae</taxon>
        <taxon>Corynebacterium</taxon>
    </lineage>
</organism>
<keyword evidence="3" id="KW-1185">Reference proteome</keyword>
<evidence type="ECO:0000256" key="1">
    <source>
        <dbReference type="SAM" id="MobiDB-lite"/>
    </source>
</evidence>
<evidence type="ECO:0000313" key="3">
    <source>
        <dbReference type="Proteomes" id="UP000035548"/>
    </source>
</evidence>
<sequence>MGSARSHRPPELPRGGTEQPRGESNESVPTIINRGNFMTTPTTRPRRNHASRQRRARRARQGIAACLLAASLLPIAGCSDASYTRVTNTELPPGFYLSGEFVKLGPRDPNAPDPEWIDPCNEIPEEILEDIGMKRGTRSGGTSFGMNGCTGPVNKRLTNGVEYPLYKVDQGITAGPTPIQQFLAHPDLHSSDYLDDVPDVLVLKNQEECDLTMDTERGLFAVSVGVSRGVMGSDEACEIATKSFYRIYNQLREQK</sequence>
<reference evidence="2 3" key="1">
    <citation type="journal article" date="2015" name="Genome Announc.">
        <title>Virulence Factor Genes Detected in the Complete Genome Sequence of Corynebacterium uterequi DSM 45634, Isolated from the Uterus of a Maiden Mare.</title>
        <authorList>
            <person name="Ruckert C."/>
            <person name="Kriete M."/>
            <person name="Jaenicke S."/>
            <person name="Winkler A."/>
            <person name="Tauch A."/>
        </authorList>
    </citation>
    <scope>NUCLEOTIDE SEQUENCE [LARGE SCALE GENOMIC DNA]</scope>
    <source>
        <strain evidence="2 3">DSM 45634</strain>
    </source>
</reference>
<accession>A0A0G3HFD1</accession>
<name>A0A0G3HFD1_9CORY</name>
<feature type="compositionally biased region" description="Basic residues" evidence="1">
    <location>
        <begin position="44"/>
        <end position="57"/>
    </location>
</feature>
<dbReference type="KEGG" id="cut:CUTER_10285"/>
<protein>
    <recommendedName>
        <fullName evidence="4">DUF3558 family protein</fullName>
    </recommendedName>
</protein>
<dbReference type="AlphaFoldDB" id="A0A0G3HFD1"/>
<proteinExistence type="predicted"/>
<dbReference type="PATRIC" id="fig|1072256.5.peg.2024"/>
<dbReference type="EMBL" id="CP011546">
    <property type="protein sequence ID" value="AKK12024.1"/>
    <property type="molecule type" value="Genomic_DNA"/>
</dbReference>
<gene>
    <name evidence="2" type="ORF">CUTER_10285</name>
</gene>
<feature type="region of interest" description="Disordered" evidence="1">
    <location>
        <begin position="1"/>
        <end position="57"/>
    </location>
</feature>
<evidence type="ECO:0008006" key="4">
    <source>
        <dbReference type="Google" id="ProtNLM"/>
    </source>
</evidence>
<dbReference type="Proteomes" id="UP000035548">
    <property type="component" value="Chromosome"/>
</dbReference>
<evidence type="ECO:0000313" key="2">
    <source>
        <dbReference type="EMBL" id="AKK12024.1"/>
    </source>
</evidence>